<sequence>MGNQQTVYVSNRSNFKIDVANHDITRGSISFLRPDVIHAHHKNPYIKFLEGRCKNKAFEAVFEFRFTNIHDEQTYKVKIHLRFYSDHRHGDSIISAIPVWSGERLPFSIHLPRLNQNNKEKKVILICPNDFVEEDPVPQYKAPEDSFTPSISLDMKDTTICDEESWSPVTQVQSSPQTTITDGGFDLIVCDMNHISIETMLPDELSGDLSSIKLFSSHCDDAVICASSTDNLTYVLSSTMFQTNNWYDTGADNLANKYIMEIKVLKNSTIVLTMDSKIYIRGQQIMGDLYTFEFVEFTDLKKIVEPELKVLKIGVTEQSFYILSEDEDSFFGKLHRISNGIIEMVCDNALDIVQGRNHIMVITTNGLIWYKDDHGDFVPDHSLDLRFENPSTVRFLISNEKSSLLWTWDNRCFVVGNSKGLASSDRVYSWTRIFIDRELLENSGGVKQIVPCAGRYYFVAENGSLWSSCYGGVQRVTDIRIQKGEYMTPLLDENVIEAAVIGEMLLLLLARK</sequence>
<dbReference type="Proteomes" id="UP001431209">
    <property type="component" value="Unassembled WGS sequence"/>
</dbReference>
<proteinExistence type="predicted"/>
<keyword evidence="2" id="KW-1185">Reference proteome</keyword>
<protein>
    <submittedName>
        <fullName evidence="1">Uncharacterized protein</fullName>
    </submittedName>
</protein>
<dbReference type="InterPro" id="IPR009091">
    <property type="entry name" value="RCC1/BLIP-II"/>
</dbReference>
<organism evidence="1 2">
    <name type="scientific">Acrasis kona</name>
    <dbReference type="NCBI Taxonomy" id="1008807"/>
    <lineage>
        <taxon>Eukaryota</taxon>
        <taxon>Discoba</taxon>
        <taxon>Heterolobosea</taxon>
        <taxon>Tetramitia</taxon>
        <taxon>Eutetramitia</taxon>
        <taxon>Acrasidae</taxon>
        <taxon>Acrasis</taxon>
    </lineage>
</organism>
<dbReference type="EMBL" id="JAOPGA020000730">
    <property type="protein sequence ID" value="KAL0481078.1"/>
    <property type="molecule type" value="Genomic_DNA"/>
</dbReference>
<dbReference type="SUPFAM" id="SSF50985">
    <property type="entry name" value="RCC1/BLIP-II"/>
    <property type="match status" value="1"/>
</dbReference>
<comment type="caution">
    <text evidence="1">The sequence shown here is derived from an EMBL/GenBank/DDBJ whole genome shotgun (WGS) entry which is preliminary data.</text>
</comment>
<reference evidence="1 2" key="1">
    <citation type="submission" date="2024-03" db="EMBL/GenBank/DDBJ databases">
        <title>The Acrasis kona genome and developmental transcriptomes reveal deep origins of eukaryotic multicellular pathways.</title>
        <authorList>
            <person name="Sheikh S."/>
            <person name="Fu C.-J."/>
            <person name="Brown M.W."/>
            <person name="Baldauf S.L."/>
        </authorList>
    </citation>
    <scope>NUCLEOTIDE SEQUENCE [LARGE SCALE GENOMIC DNA]</scope>
    <source>
        <strain evidence="1 2">ATCC MYA-3509</strain>
    </source>
</reference>
<evidence type="ECO:0000313" key="2">
    <source>
        <dbReference type="Proteomes" id="UP001431209"/>
    </source>
</evidence>
<dbReference type="AlphaFoldDB" id="A0AAW2YVR5"/>
<name>A0AAW2YVR5_9EUKA</name>
<evidence type="ECO:0000313" key="1">
    <source>
        <dbReference type="EMBL" id="KAL0481078.1"/>
    </source>
</evidence>
<gene>
    <name evidence="1" type="ORF">AKO1_012859</name>
</gene>
<accession>A0AAW2YVR5</accession>